<keyword evidence="3" id="KW-0106">Calcium</keyword>
<dbReference type="InterPro" id="IPR055442">
    <property type="entry name" value="Beta-prop_EML-like_2nd"/>
</dbReference>
<dbReference type="EMBL" id="BEYU01000078">
    <property type="protein sequence ID" value="GBG30581.1"/>
    <property type="molecule type" value="Genomic_DNA"/>
</dbReference>
<organism evidence="6 7">
    <name type="scientific">Hondaea fermentalgiana</name>
    <dbReference type="NCBI Taxonomy" id="2315210"/>
    <lineage>
        <taxon>Eukaryota</taxon>
        <taxon>Sar</taxon>
        <taxon>Stramenopiles</taxon>
        <taxon>Bigyra</taxon>
        <taxon>Labyrinthulomycetes</taxon>
        <taxon>Thraustochytrida</taxon>
        <taxon>Thraustochytriidae</taxon>
        <taxon>Hondaea</taxon>
    </lineage>
</organism>
<keyword evidence="7" id="KW-1185">Reference proteome</keyword>
<proteinExistence type="predicted"/>
<dbReference type="Proteomes" id="UP000241890">
    <property type="component" value="Unassembled WGS sequence"/>
</dbReference>
<reference evidence="6 7" key="1">
    <citation type="submission" date="2017-12" db="EMBL/GenBank/DDBJ databases">
        <title>Sequencing, de novo assembly and annotation of complete genome of a new Thraustochytrid species, strain FCC1311.</title>
        <authorList>
            <person name="Sedici K."/>
            <person name="Godart F."/>
            <person name="Aiese Cigliano R."/>
            <person name="Sanseverino W."/>
            <person name="Barakat M."/>
            <person name="Ortet P."/>
            <person name="Marechal E."/>
            <person name="Cagnac O."/>
            <person name="Amato A."/>
        </authorList>
    </citation>
    <scope>NUCLEOTIDE SEQUENCE [LARGE SCALE GENOMIC DNA]</scope>
</reference>
<dbReference type="SUPFAM" id="SSF50998">
    <property type="entry name" value="Quinoprotein alcohol dehydrogenase-like"/>
    <property type="match status" value="2"/>
</dbReference>
<accession>A0A2R5GQE6</accession>
<gene>
    <name evidence="6" type="ORF">FCC1311_068012</name>
</gene>
<dbReference type="GO" id="GO:0008017">
    <property type="term" value="F:microtubule binding"/>
    <property type="evidence" value="ECO:0007669"/>
    <property type="project" value="TreeGrafter"/>
</dbReference>
<sequence>MQDVKMLLSTLKKVGTFVMVQSQFNAWISSAVPAITNEEAQELFRLMDTGNNGRVNCLEFLAGIMMLSCEDFAAKTQFCFELYDLNLNGALCYEELVLMVRSTVLGTLRLIQLRETRSLELLADDKPFEDIAGLALRVYDNSMNRSLSYEEFVSWARGNREIMRFVDEFAIFAQAATKDSLYHHPDTGPNEGDETLPGSYSEYLDAKRTRIGYATGTAVIVQDVHAFALDLESICKQQDLQPSSLCFVGKDLVIGTAQGMLIQYKISARRLEKVVDASMDSQPILHVLEWKAGIVSASTLGELRLWDMGLHPLGTGLETVGSAAASTSFRSEEKLARNAITLSGSASANEPIPDSSIVVSSMCIVNPVLSKVALIATTSGHIFEINLGEKVSSPCRTKIPIVQALGGGGAAPALAVMPQDDSIVVTCSCADARLCVWDSAARRLAYSCLLSSPGVCLAFAPNGEYLAVGLASGEISVRLAGSASLLSEEATRIPRSGLDCSGGPVSICFSPDGLRIAAYFSGGAVHVFDVRRHSLDPHKLFTRAQVLRIDAPSAEVPHRAVLGWSHCSSFLKISIFSVNEPMSLRHHYADIARGGHMLEDSLADVRGISWTSQAYPAEEDLQALPNSLRRDACVFDVALGRLAIGDQNGGCSCVNFPCASETTILRASPADSERVSVVCVKFIQGGAALMAAYANGTMAQWAVVKNDSNIDEEEKEAKQEVASICDLEFEHEIAQRRLVANSDDSCEEVSVQNAASIPEFDRLCEGDETMPLNDWQSSQETPDTQKSDEHQVLLDAMGVHEGRKDAEVVLDWVQGYNAAGKNIQYLFDRRLAFPACGMVTMVGFNTGSGKLQQRFLRPQHAASLQHREIPAGHRVVEVLATTPRRTHIAFAQGSSVHVWDAEKMLMVCEIDLPWAKGGVSHLAFSSDGNLLCVVGGDHMQTVATVEWSTRRVQGFVPSGADSVHDMIWTCEKHFVTVGVRHVTFWKSQRGSAPTSQRGSFASKTGVAVAVQNVYSVCAVDSSTVITGLADGTLAVWDVKTHCITKILIQHQERVGPCFALCFVPTQIGGFLAGNKAGHVTLWTRAGPDDFEEHVLHKAEGKSKGVGVRAISVVSKDQNAQRIAGSNASRLVYGAVAFRDGKITEFIIDTDARSLAHDTAPELLLETHSKGEAWALATHPKEQFAASAADDGKLCLWALDEKKKVAEVEVQRKVISLALSSAEAQDSLGHLAVATDDGFLQVFALFLPPSSTERSLEEMIVEPFSDIDALRDWAQVLRYSPDASLLAAGCHDQSIYIFDRSANYVLLHKLAGHTSFVASLDWSLESAQGEMGLPLWHLQSICGSRELLYWQVSRNAAQRLSSAGFAKDIEWASWTCTNGWAQDDVLFVAANLAVIQRPVRDGRLARQSFFWGHDAAIVAVDVSTDGQLIATGDEAGHVIIWKESTLQQECSLRVEDGVQQVALSALGSLVAVLTYAGAFTIACAKTGQIKATGGSGPAHAMVLVPKSEGDTNADIDVILADETGLRVWTFDPVRNRMSSTAARSPVQGQITCLAFLGGRLVSGHADGALVAWNGASTSVWRIMTKEDLKTPHSRVVLADLATIMPGRDRRELLCISSSGKAIFVDANLDPLPGDGLEALGVALACGDYDRTGRGAWLFSTQQGRLLEYETFSHSSSELVCGHGSAHQGLECAAFSIDGQPHMVTAGTDARICIGFLVIFAANLTRQLLQMSIAFLQGSDHSRDAVRSLQYSGDGQRLAVGSDDGQIRILETRNYALVQKLSLEPPNPVTHLDCLFPRYKSRVLYQS</sequence>
<dbReference type="Gene3D" id="2.130.10.10">
    <property type="entry name" value="YVTN repeat-like/Quinoprotein amine dehydrogenase"/>
    <property type="match status" value="5"/>
</dbReference>
<dbReference type="SUPFAM" id="SSF47473">
    <property type="entry name" value="EF-hand"/>
    <property type="match status" value="1"/>
</dbReference>
<keyword evidence="2" id="KW-0677">Repeat</keyword>
<dbReference type="InterPro" id="IPR011992">
    <property type="entry name" value="EF-hand-dom_pair"/>
</dbReference>
<dbReference type="InterPro" id="IPR036322">
    <property type="entry name" value="WD40_repeat_dom_sf"/>
</dbReference>
<dbReference type="InterPro" id="IPR050630">
    <property type="entry name" value="WD_repeat_EMAP"/>
</dbReference>
<dbReference type="PANTHER" id="PTHR13720:SF33">
    <property type="entry name" value="HELP DOMAIN-CONTAINING PROTEIN"/>
    <property type="match status" value="1"/>
</dbReference>
<dbReference type="PANTHER" id="PTHR13720">
    <property type="entry name" value="WD-40 REPEAT PROTEIN"/>
    <property type="match status" value="1"/>
</dbReference>
<comment type="caution">
    <text evidence="6">The sequence shown here is derived from an EMBL/GenBank/DDBJ whole genome shotgun (WGS) entry which is preliminary data.</text>
</comment>
<dbReference type="SMART" id="SM00320">
    <property type="entry name" value="WD40"/>
    <property type="match status" value="13"/>
</dbReference>
<evidence type="ECO:0000259" key="5">
    <source>
        <dbReference type="PROSITE" id="PS50222"/>
    </source>
</evidence>
<evidence type="ECO:0000313" key="7">
    <source>
        <dbReference type="Proteomes" id="UP000241890"/>
    </source>
</evidence>
<feature type="domain" description="EF-hand" evidence="5">
    <location>
        <begin position="71"/>
        <end position="106"/>
    </location>
</feature>
<name>A0A2R5GQE6_9STRA</name>
<evidence type="ECO:0000313" key="6">
    <source>
        <dbReference type="EMBL" id="GBG30581.1"/>
    </source>
</evidence>
<dbReference type="SMART" id="SM00054">
    <property type="entry name" value="EFh"/>
    <property type="match status" value="2"/>
</dbReference>
<feature type="domain" description="EF-hand" evidence="5">
    <location>
        <begin position="35"/>
        <end position="70"/>
    </location>
</feature>
<dbReference type="OrthoDB" id="47802at2759"/>
<dbReference type="PROSITE" id="PS50082">
    <property type="entry name" value="WD_REPEATS_2"/>
    <property type="match status" value="1"/>
</dbReference>
<evidence type="ECO:0000256" key="2">
    <source>
        <dbReference type="ARBA" id="ARBA00022737"/>
    </source>
</evidence>
<dbReference type="InterPro" id="IPR011047">
    <property type="entry name" value="Quinoprotein_ADH-like_sf"/>
</dbReference>
<dbReference type="InterPro" id="IPR024977">
    <property type="entry name" value="Apc4-like_WD40_dom"/>
</dbReference>
<dbReference type="InParanoid" id="A0A2R5GQE6"/>
<dbReference type="SUPFAM" id="SSF50978">
    <property type="entry name" value="WD40 repeat-like"/>
    <property type="match status" value="1"/>
</dbReference>
<keyword evidence="1 4" id="KW-0853">WD repeat</keyword>
<dbReference type="GO" id="GO:0005509">
    <property type="term" value="F:calcium ion binding"/>
    <property type="evidence" value="ECO:0007669"/>
    <property type="project" value="InterPro"/>
</dbReference>
<dbReference type="Pfam" id="PF12894">
    <property type="entry name" value="ANAPC4_WD40"/>
    <property type="match status" value="1"/>
</dbReference>
<evidence type="ECO:0000256" key="3">
    <source>
        <dbReference type="ARBA" id="ARBA00022837"/>
    </source>
</evidence>
<dbReference type="PROSITE" id="PS00018">
    <property type="entry name" value="EF_HAND_1"/>
    <property type="match status" value="1"/>
</dbReference>
<protein>
    <submittedName>
        <fullName evidence="6">Echinoderm microtubule-associated protein-like 1</fullName>
    </submittedName>
</protein>
<dbReference type="Pfam" id="PF23414">
    <property type="entry name" value="Beta-prop_EML_2"/>
    <property type="match status" value="1"/>
</dbReference>
<dbReference type="PROSITE" id="PS50222">
    <property type="entry name" value="EF_HAND_2"/>
    <property type="match status" value="2"/>
</dbReference>
<dbReference type="InterPro" id="IPR002048">
    <property type="entry name" value="EF_hand_dom"/>
</dbReference>
<dbReference type="InterPro" id="IPR015943">
    <property type="entry name" value="WD40/YVTN_repeat-like_dom_sf"/>
</dbReference>
<evidence type="ECO:0000256" key="1">
    <source>
        <dbReference type="ARBA" id="ARBA00022574"/>
    </source>
</evidence>
<dbReference type="Gene3D" id="1.10.238.10">
    <property type="entry name" value="EF-hand"/>
    <property type="match status" value="1"/>
</dbReference>
<evidence type="ECO:0000256" key="4">
    <source>
        <dbReference type="PROSITE-ProRule" id="PRU00221"/>
    </source>
</evidence>
<dbReference type="InterPro" id="IPR001680">
    <property type="entry name" value="WD40_rpt"/>
</dbReference>
<dbReference type="InterPro" id="IPR018247">
    <property type="entry name" value="EF_Hand_1_Ca_BS"/>
</dbReference>
<dbReference type="Pfam" id="PF00400">
    <property type="entry name" value="WD40"/>
    <property type="match status" value="1"/>
</dbReference>
<feature type="repeat" description="WD" evidence="4">
    <location>
        <begin position="1409"/>
        <end position="1441"/>
    </location>
</feature>